<reference evidence="2" key="1">
    <citation type="journal article" date="2022" name="Mol. Ecol. Resour.">
        <title>The genomes of chicory, endive, great burdock and yacon provide insights into Asteraceae palaeo-polyploidization history and plant inulin production.</title>
        <authorList>
            <person name="Fan W."/>
            <person name="Wang S."/>
            <person name="Wang H."/>
            <person name="Wang A."/>
            <person name="Jiang F."/>
            <person name="Liu H."/>
            <person name="Zhao H."/>
            <person name="Xu D."/>
            <person name="Zhang Y."/>
        </authorList>
    </citation>
    <scope>NUCLEOTIDE SEQUENCE [LARGE SCALE GENOMIC DNA]</scope>
    <source>
        <strain evidence="2">cv. Niubang</strain>
    </source>
</reference>
<sequence length="83" mass="9689">MLIYYIKSPHTASIDSTDPSVHIQLQSIPQTASNFDRSLLRFHNRFHLQLHRFLLRSIPQSIPSTVTLIPSSIDSIYFFDRFN</sequence>
<protein>
    <submittedName>
        <fullName evidence="1">Uncharacterized protein</fullName>
    </submittedName>
</protein>
<reference evidence="1 2" key="2">
    <citation type="journal article" date="2022" name="Mol. Ecol. Resour.">
        <title>The genomes of chicory, endive, great burdock and yacon provide insights into Asteraceae paleo-polyploidization history and plant inulin production.</title>
        <authorList>
            <person name="Fan W."/>
            <person name="Wang S."/>
            <person name="Wang H."/>
            <person name="Wang A."/>
            <person name="Jiang F."/>
            <person name="Liu H."/>
            <person name="Zhao H."/>
            <person name="Xu D."/>
            <person name="Zhang Y."/>
        </authorList>
    </citation>
    <scope>NUCLEOTIDE SEQUENCE [LARGE SCALE GENOMIC DNA]</scope>
    <source>
        <strain evidence="2">cv. Niubang</strain>
    </source>
</reference>
<dbReference type="Proteomes" id="UP001055879">
    <property type="component" value="Linkage Group LG06"/>
</dbReference>
<evidence type="ECO:0000313" key="2">
    <source>
        <dbReference type="Proteomes" id="UP001055879"/>
    </source>
</evidence>
<comment type="caution">
    <text evidence="1">The sequence shown here is derived from an EMBL/GenBank/DDBJ whole genome shotgun (WGS) entry which is preliminary data.</text>
</comment>
<keyword evidence="2" id="KW-1185">Reference proteome</keyword>
<dbReference type="EMBL" id="CM042052">
    <property type="protein sequence ID" value="KAI3718082.1"/>
    <property type="molecule type" value="Genomic_DNA"/>
</dbReference>
<proteinExistence type="predicted"/>
<accession>A0ACB9B6M3</accession>
<gene>
    <name evidence="1" type="ORF">L6452_18930</name>
</gene>
<name>A0ACB9B6M3_ARCLA</name>
<organism evidence="1 2">
    <name type="scientific">Arctium lappa</name>
    <name type="common">Greater burdock</name>
    <name type="synonym">Lappa major</name>
    <dbReference type="NCBI Taxonomy" id="4217"/>
    <lineage>
        <taxon>Eukaryota</taxon>
        <taxon>Viridiplantae</taxon>
        <taxon>Streptophyta</taxon>
        <taxon>Embryophyta</taxon>
        <taxon>Tracheophyta</taxon>
        <taxon>Spermatophyta</taxon>
        <taxon>Magnoliopsida</taxon>
        <taxon>eudicotyledons</taxon>
        <taxon>Gunneridae</taxon>
        <taxon>Pentapetalae</taxon>
        <taxon>asterids</taxon>
        <taxon>campanulids</taxon>
        <taxon>Asterales</taxon>
        <taxon>Asteraceae</taxon>
        <taxon>Carduoideae</taxon>
        <taxon>Cardueae</taxon>
        <taxon>Arctiinae</taxon>
        <taxon>Arctium</taxon>
    </lineage>
</organism>
<evidence type="ECO:0000313" key="1">
    <source>
        <dbReference type="EMBL" id="KAI3718082.1"/>
    </source>
</evidence>